<evidence type="ECO:0000313" key="2">
    <source>
        <dbReference type="Proteomes" id="UP000194798"/>
    </source>
</evidence>
<dbReference type="InterPro" id="IPR025293">
    <property type="entry name" value="YfiR/HmsC-like"/>
</dbReference>
<accession>A0A251X7T8</accession>
<dbReference type="EMBL" id="MSLT01000012">
    <property type="protein sequence ID" value="OUD13854.1"/>
    <property type="molecule type" value="Genomic_DNA"/>
</dbReference>
<reference evidence="1 2" key="1">
    <citation type="submission" date="2016-12" db="EMBL/GenBank/DDBJ databases">
        <title>Thioflexothrix psekupsii D3 genome sequencing and assembly.</title>
        <authorList>
            <person name="Fomenkov A."/>
            <person name="Vincze T."/>
            <person name="Grabovich M."/>
            <person name="Anton B.P."/>
            <person name="Dubinina G."/>
            <person name="Orlova M."/>
            <person name="Belousova E."/>
            <person name="Roberts R.J."/>
        </authorList>
    </citation>
    <scope>NUCLEOTIDE SEQUENCE [LARGE SCALE GENOMIC DNA]</scope>
    <source>
        <strain evidence="1">D3</strain>
    </source>
</reference>
<dbReference type="Pfam" id="PF13689">
    <property type="entry name" value="DUF4154"/>
    <property type="match status" value="1"/>
</dbReference>
<dbReference type="AlphaFoldDB" id="A0A251X7T8"/>
<protein>
    <recommendedName>
        <fullName evidence="3">DUF4154 domain-containing protein</fullName>
    </recommendedName>
</protein>
<evidence type="ECO:0008006" key="3">
    <source>
        <dbReference type="Google" id="ProtNLM"/>
    </source>
</evidence>
<evidence type="ECO:0000313" key="1">
    <source>
        <dbReference type="EMBL" id="OUD13854.1"/>
    </source>
</evidence>
<dbReference type="RefSeq" id="WP_245391560.1">
    <property type="nucleotide sequence ID" value="NZ_MSLT01000012.1"/>
</dbReference>
<organism evidence="1 2">
    <name type="scientific">Thioflexithrix psekupsensis</name>
    <dbReference type="NCBI Taxonomy" id="1570016"/>
    <lineage>
        <taxon>Bacteria</taxon>
        <taxon>Pseudomonadati</taxon>
        <taxon>Pseudomonadota</taxon>
        <taxon>Gammaproteobacteria</taxon>
        <taxon>Thiotrichales</taxon>
        <taxon>Thioflexithrix</taxon>
    </lineage>
</organism>
<sequence>MGIREIHSPSPQWRAGACLFVLFFLALFTPYRVGATPSFAEEYQLKAVFLYNFANFIHWPPSVFEDEQTPFSICLLGDDPFGLQLEAAIEDQQARGRNLVVHRLAHWLEVSDCHILFISDSQQQYFADIYQFTCRYPILTVAEHDRFIESGGMIRFFNSNKRVRLEINPNAIDQTGLKADANLLNLSKITRSALAACSENLP</sequence>
<proteinExistence type="predicted"/>
<gene>
    <name evidence="1" type="ORF">TPSD3_05765</name>
</gene>
<name>A0A251X7T8_9GAMM</name>
<dbReference type="Proteomes" id="UP000194798">
    <property type="component" value="Unassembled WGS sequence"/>
</dbReference>
<comment type="caution">
    <text evidence="1">The sequence shown here is derived from an EMBL/GenBank/DDBJ whole genome shotgun (WGS) entry which is preliminary data.</text>
</comment>
<keyword evidence="2" id="KW-1185">Reference proteome</keyword>